<reference evidence="1 2" key="1">
    <citation type="submission" date="2016-08" db="EMBL/GenBank/DDBJ databases">
        <title>Whole genome sequence of Pseudomonas graminis strain UASWS1507, a potential biological control agent for agriculture.</title>
        <authorList>
            <person name="Crovadore J."/>
            <person name="Calmin G."/>
            <person name="Chablais R."/>
            <person name="Cochard B."/>
            <person name="Lefort F."/>
        </authorList>
    </citation>
    <scope>NUCLEOTIDE SEQUENCE [LARGE SCALE GENOMIC DNA]</scope>
    <source>
        <strain evidence="1 2">UASWS1507</strain>
    </source>
</reference>
<protein>
    <submittedName>
        <fullName evidence="1">Uncharacterized protein</fullName>
    </submittedName>
</protein>
<dbReference type="Proteomes" id="UP000095143">
    <property type="component" value="Unassembled WGS sequence"/>
</dbReference>
<accession>A0A1C2DXV6</accession>
<dbReference type="OrthoDB" id="7007857at2"/>
<gene>
    <name evidence="1" type="ORF">BBI10_14435</name>
</gene>
<dbReference type="AlphaFoldDB" id="A0A1C2DXV6"/>
<dbReference type="EMBL" id="MDEN01000063">
    <property type="protein sequence ID" value="OCX19591.1"/>
    <property type="molecule type" value="Genomic_DNA"/>
</dbReference>
<sequence>MRKPQDCGYTFAQIAEALDVIGTLTDVLAENTVVRESGDGINPEPQLNSRGEAGIQSAVRLIARSAHRELSQLATDLGVPE</sequence>
<dbReference type="RefSeq" id="WP_065989365.1">
    <property type="nucleotide sequence ID" value="NZ_MDEN01000063.1"/>
</dbReference>
<organism evidence="1 2">
    <name type="scientific">Pseudomonas graminis</name>
    <dbReference type="NCBI Taxonomy" id="158627"/>
    <lineage>
        <taxon>Bacteria</taxon>
        <taxon>Pseudomonadati</taxon>
        <taxon>Pseudomonadota</taxon>
        <taxon>Gammaproteobacteria</taxon>
        <taxon>Pseudomonadales</taxon>
        <taxon>Pseudomonadaceae</taxon>
        <taxon>Pseudomonas</taxon>
    </lineage>
</organism>
<evidence type="ECO:0000313" key="1">
    <source>
        <dbReference type="EMBL" id="OCX19591.1"/>
    </source>
</evidence>
<proteinExistence type="predicted"/>
<name>A0A1C2DXV6_9PSED</name>
<evidence type="ECO:0000313" key="2">
    <source>
        <dbReference type="Proteomes" id="UP000095143"/>
    </source>
</evidence>
<comment type="caution">
    <text evidence="1">The sequence shown here is derived from an EMBL/GenBank/DDBJ whole genome shotgun (WGS) entry which is preliminary data.</text>
</comment>